<dbReference type="STRING" id="1043493.SAMN05421637_0947"/>
<protein>
    <recommendedName>
        <fullName evidence="3">Winged helix-turn-helix domain-containing protein</fullName>
    </recommendedName>
</protein>
<dbReference type="PANTHER" id="PTHR30528:SF0">
    <property type="entry name" value="CYTOPLASMIC PROTEIN"/>
    <property type="match status" value="1"/>
</dbReference>
<dbReference type="InterPro" id="IPR009351">
    <property type="entry name" value="AlkZ-like"/>
</dbReference>
<dbReference type="Pfam" id="PF06224">
    <property type="entry name" value="AlkZ-like"/>
    <property type="match status" value="1"/>
</dbReference>
<dbReference type="PANTHER" id="PTHR30528">
    <property type="entry name" value="CYTOPLASMIC PROTEIN"/>
    <property type="match status" value="1"/>
</dbReference>
<name>A0A1H6WPS1_9MICO</name>
<evidence type="ECO:0008006" key="3">
    <source>
        <dbReference type="Google" id="ProtNLM"/>
    </source>
</evidence>
<dbReference type="Proteomes" id="UP000183315">
    <property type="component" value="Unassembled WGS sequence"/>
</dbReference>
<sequence>MTESLTPAEARRIHLAAQSLARRRPPGRPGPARFRDYLERQGVLQLDSVNVLARAHHLPVYSRYGPYDRDRLDRWLWSGEHTVEHWGHECSVLPRDLLPAMHHRMTEGASWQGRVRERLDRERPGLIDEVREAVQERGPATAAALEHLAPREGARGTWWDTSHVKDALEYLFLTGEVAASRGPHFSRTYDAPERAWGVPGASRADWGLPPDEAHQALFDHALAATGVGTPADLADHFRLPRSARDDAHRKGAAAGAAAWAESAVERGLASWVAVDGWRDRALLATGAEDPGRATASALLSPFDPVAWYRPRLMRMFGVDYRIEIYTPAAKRVFGYYCLLFLHGDRFEARVDLKAMRKDGILSVEAAWREPGRAPGGGRRRSDADVARALAAELRTMAGWLGLDSVTVASRGDLAAPLTEALLSP</sequence>
<dbReference type="eggNOG" id="COG3214">
    <property type="taxonomic scope" value="Bacteria"/>
</dbReference>
<gene>
    <name evidence="1" type="ORF">SAMN05421637_0947</name>
</gene>
<proteinExistence type="predicted"/>
<dbReference type="RefSeq" id="WP_042213235.1">
    <property type="nucleotide sequence ID" value="NZ_BBLU01000003.1"/>
</dbReference>
<reference evidence="2" key="1">
    <citation type="submission" date="2016-10" db="EMBL/GenBank/DDBJ databases">
        <authorList>
            <person name="Varghese N."/>
        </authorList>
    </citation>
    <scope>NUCLEOTIDE SEQUENCE [LARGE SCALE GENOMIC DNA]</scope>
    <source>
        <strain evidence="2">DSM 24868</strain>
    </source>
</reference>
<dbReference type="EMBL" id="FNZI01000002">
    <property type="protein sequence ID" value="SEJ14740.1"/>
    <property type="molecule type" value="Genomic_DNA"/>
</dbReference>
<keyword evidence="2" id="KW-1185">Reference proteome</keyword>
<accession>A0A1H6WPS1</accession>
<evidence type="ECO:0000313" key="2">
    <source>
        <dbReference type="Proteomes" id="UP000183315"/>
    </source>
</evidence>
<dbReference type="AlphaFoldDB" id="A0A1H6WPS1"/>
<evidence type="ECO:0000313" key="1">
    <source>
        <dbReference type="EMBL" id="SEJ14740.1"/>
    </source>
</evidence>
<organism evidence="1 2">
    <name type="scientific">Demequina mangrovi</name>
    <dbReference type="NCBI Taxonomy" id="1043493"/>
    <lineage>
        <taxon>Bacteria</taxon>
        <taxon>Bacillati</taxon>
        <taxon>Actinomycetota</taxon>
        <taxon>Actinomycetes</taxon>
        <taxon>Micrococcales</taxon>
        <taxon>Demequinaceae</taxon>
        <taxon>Demequina</taxon>
    </lineage>
</organism>